<comment type="catalytic activity">
    <reaction evidence="2">
        <text>a nucleoside 2',3'-cyclic phosphate + H2O = a nucleoside 3'-phosphate + H(+)</text>
        <dbReference type="Rhea" id="RHEA:19621"/>
        <dbReference type="ChEBI" id="CHEBI:15377"/>
        <dbReference type="ChEBI" id="CHEBI:15378"/>
        <dbReference type="ChEBI" id="CHEBI:66949"/>
        <dbReference type="ChEBI" id="CHEBI:66954"/>
        <dbReference type="EC" id="3.1.4.16"/>
    </reaction>
</comment>
<proteinExistence type="inferred from homology"/>
<dbReference type="InterPro" id="IPR041827">
    <property type="entry name" value="CpdB_N"/>
</dbReference>
<comment type="subcellular location">
    <subcellularLocation>
        <location evidence="4">Cell envelope</location>
    </subcellularLocation>
</comment>
<feature type="domain" description="Calcineurin-like phosphoesterase" evidence="12">
    <location>
        <begin position="42"/>
        <end position="287"/>
    </location>
</feature>
<dbReference type="SUPFAM" id="SSF56300">
    <property type="entry name" value="Metallo-dependent phosphatases"/>
    <property type="match status" value="1"/>
</dbReference>
<comment type="similarity">
    <text evidence="5 11">Belongs to the 5'-nucleotidase family.</text>
</comment>
<protein>
    <submittedName>
        <fullName evidence="14">Bifunctional 2',3'-cyclic-nucleotide 2'-phosphodiesterase/3'-nucleotidase</fullName>
    </submittedName>
</protein>
<name>A0ABU1BDL8_PSEHA</name>
<evidence type="ECO:0000313" key="15">
    <source>
        <dbReference type="Proteomes" id="UP001226574"/>
    </source>
</evidence>
<evidence type="ECO:0000259" key="13">
    <source>
        <dbReference type="Pfam" id="PF02872"/>
    </source>
</evidence>
<dbReference type="Gene3D" id="3.60.21.10">
    <property type="match status" value="1"/>
</dbReference>
<comment type="cofactor">
    <cofactor evidence="3">
        <name>a divalent metal cation</name>
        <dbReference type="ChEBI" id="CHEBI:60240"/>
    </cofactor>
</comment>
<evidence type="ECO:0000256" key="7">
    <source>
        <dbReference type="ARBA" id="ARBA00022729"/>
    </source>
</evidence>
<dbReference type="Gene3D" id="3.90.780.10">
    <property type="entry name" value="5'-Nucleotidase, C-terminal domain"/>
    <property type="match status" value="1"/>
</dbReference>
<keyword evidence="7 11" id="KW-0732">Signal</keyword>
<evidence type="ECO:0000313" key="14">
    <source>
        <dbReference type="EMBL" id="MDQ9092327.1"/>
    </source>
</evidence>
<evidence type="ECO:0000259" key="12">
    <source>
        <dbReference type="Pfam" id="PF00149"/>
    </source>
</evidence>
<dbReference type="InterPro" id="IPR029052">
    <property type="entry name" value="Metallo-depent_PP-like"/>
</dbReference>
<feature type="signal peptide" evidence="11">
    <location>
        <begin position="1"/>
        <end position="27"/>
    </location>
</feature>
<dbReference type="PANTHER" id="PTHR11575">
    <property type="entry name" value="5'-NUCLEOTIDASE-RELATED"/>
    <property type="match status" value="1"/>
</dbReference>
<reference evidence="14 15" key="1">
    <citation type="submission" date="2023-08" db="EMBL/GenBank/DDBJ databases">
        <title>Pseudoalteromonas haloplanktis LL1 genome.</title>
        <authorList>
            <person name="Wu S."/>
        </authorList>
    </citation>
    <scope>NUCLEOTIDE SEQUENCE [LARGE SCALE GENOMIC DNA]</scope>
    <source>
        <strain evidence="14 15">LL1</strain>
    </source>
</reference>
<keyword evidence="9 11" id="KW-0378">Hydrolase</keyword>
<dbReference type="PRINTS" id="PR01607">
    <property type="entry name" value="APYRASEFAMLY"/>
</dbReference>
<evidence type="ECO:0000256" key="8">
    <source>
        <dbReference type="ARBA" id="ARBA00022741"/>
    </source>
</evidence>
<dbReference type="Pfam" id="PF00149">
    <property type="entry name" value="Metallophos"/>
    <property type="match status" value="1"/>
</dbReference>
<dbReference type="Proteomes" id="UP001226574">
    <property type="component" value="Unassembled WGS sequence"/>
</dbReference>
<comment type="catalytic activity">
    <reaction evidence="1">
        <text>a ribonucleoside 3'-phosphate + H2O = a ribonucleoside + phosphate</text>
        <dbReference type="Rhea" id="RHEA:10144"/>
        <dbReference type="ChEBI" id="CHEBI:13197"/>
        <dbReference type="ChEBI" id="CHEBI:15377"/>
        <dbReference type="ChEBI" id="CHEBI:18254"/>
        <dbReference type="ChEBI" id="CHEBI:43474"/>
        <dbReference type="EC" id="3.1.3.6"/>
    </reaction>
</comment>
<dbReference type="PANTHER" id="PTHR11575:SF6">
    <property type="entry name" value="2',3'-CYCLIC-NUCLEOTIDE 2'-PHOSPHODIESTERASE_3'-NUCLEOTIDASE"/>
    <property type="match status" value="1"/>
</dbReference>
<dbReference type="InterPro" id="IPR006179">
    <property type="entry name" value="5_nucleotidase/apyrase"/>
</dbReference>
<dbReference type="InterPro" id="IPR004843">
    <property type="entry name" value="Calcineurin-like_PHP"/>
</dbReference>
<dbReference type="Pfam" id="PF02872">
    <property type="entry name" value="5_nucleotid_C"/>
    <property type="match status" value="1"/>
</dbReference>
<dbReference type="InterPro" id="IPR008334">
    <property type="entry name" value="5'-Nucleotdase_C"/>
</dbReference>
<dbReference type="InterPro" id="IPR006146">
    <property type="entry name" value="5'-Nucleotdase_CS"/>
</dbReference>
<dbReference type="RefSeq" id="WP_309039141.1">
    <property type="nucleotide sequence ID" value="NZ_JAVIFY010000008.1"/>
</dbReference>
<keyword evidence="10" id="KW-0511">Multifunctional enzyme</keyword>
<evidence type="ECO:0000256" key="4">
    <source>
        <dbReference type="ARBA" id="ARBA00004196"/>
    </source>
</evidence>
<evidence type="ECO:0000256" key="3">
    <source>
        <dbReference type="ARBA" id="ARBA00001968"/>
    </source>
</evidence>
<dbReference type="SUPFAM" id="SSF55816">
    <property type="entry name" value="5'-nucleotidase (syn. UDP-sugar hydrolase), C-terminal domain"/>
    <property type="match status" value="1"/>
</dbReference>
<evidence type="ECO:0000256" key="6">
    <source>
        <dbReference type="ARBA" id="ARBA00022723"/>
    </source>
</evidence>
<dbReference type="CDD" id="cd07410">
    <property type="entry name" value="MPP_CpdB_N"/>
    <property type="match status" value="1"/>
</dbReference>
<keyword evidence="6" id="KW-0479">Metal-binding</keyword>
<dbReference type="InterPro" id="IPR036907">
    <property type="entry name" value="5'-Nucleotdase_C_sf"/>
</dbReference>
<sequence>MKTMDLTSTFFKTTLALSVALSLTACISDKNDDEPSPTTVNLRVMETTDIHMYLSNHDYFAQAPSETLGFVNTATLIKEARNEVQNSVLVDNGDLIQNSPLGDYEAIIRKDDILNGATHVVYKAMNLLDYDVANLGNHEFNFGLEFLDATLQGADFPYINANVYIDDGDNSDENDKNRYTPYYIQEKIVFDENNNEQTIKIGYLGLTPPQIMQWDNAHLQGKVIAKDIIKTAEKFIPQMKAEGADIIIAIPHSGLTASAKEDLAENTALYLSLVPGIDAILFGHNHRIFPGDAAYDGFEFAGIDNVNGKLNGVPAVMPGFFGNHLGVIDLVIDPTKDGGWQVVSSRVENRAISGTDENGDFVDLAVADTDVAAAIELEHKATIEWVSEPFAKISAPIYSFFALVQDDPSIQIVSDAQIAWGEAFIQGTELDGLPVLSAAAPFRAGRNGIEDYTNVKAGDIALLDTVSLYVYPNTIRMVRVTGKDVKEWLERSAGQFNQIDVNSSAQQNLLDTTFPSFNFDIIDGVTFEIDVTQAKRYDNDGNLVNAESSRITNLQYQGEAIDLTAEFLVVTNNYRASGGGNFPAIDGTSRETFEGPDENRGVLRNYIISEAAKSAEGSIDPSADNNWRFATVDTDTDLNVVFRTSPLDAVASIAQTLPAVSPTSPIELDENGFALYSIDLKQ</sequence>
<accession>A0ABU1BDL8</accession>
<keyword evidence="8 11" id="KW-0547">Nucleotide-binding</keyword>
<feature type="chain" id="PRO_5044952540" evidence="11">
    <location>
        <begin position="28"/>
        <end position="682"/>
    </location>
</feature>
<comment type="caution">
    <text evidence="14">The sequence shown here is derived from an EMBL/GenBank/DDBJ whole genome shotgun (WGS) entry which is preliminary data.</text>
</comment>
<keyword evidence="15" id="KW-1185">Reference proteome</keyword>
<dbReference type="PROSITE" id="PS00786">
    <property type="entry name" value="5_NUCLEOTIDASE_2"/>
    <property type="match status" value="1"/>
</dbReference>
<organism evidence="14 15">
    <name type="scientific">Pseudoalteromonas haloplanktis</name>
    <name type="common">Alteromonas haloplanktis</name>
    <dbReference type="NCBI Taxonomy" id="228"/>
    <lineage>
        <taxon>Bacteria</taxon>
        <taxon>Pseudomonadati</taxon>
        <taxon>Pseudomonadota</taxon>
        <taxon>Gammaproteobacteria</taxon>
        <taxon>Alteromonadales</taxon>
        <taxon>Pseudoalteromonadaceae</taxon>
        <taxon>Pseudoalteromonas</taxon>
    </lineage>
</organism>
<evidence type="ECO:0000256" key="5">
    <source>
        <dbReference type="ARBA" id="ARBA00006654"/>
    </source>
</evidence>
<dbReference type="EMBL" id="JAVIFY010000008">
    <property type="protein sequence ID" value="MDQ9092327.1"/>
    <property type="molecule type" value="Genomic_DNA"/>
</dbReference>
<evidence type="ECO:0000256" key="2">
    <source>
        <dbReference type="ARBA" id="ARBA00001730"/>
    </source>
</evidence>
<dbReference type="NCBIfam" id="NF006938">
    <property type="entry name" value="PRK09420.1"/>
    <property type="match status" value="1"/>
</dbReference>
<dbReference type="PROSITE" id="PS51257">
    <property type="entry name" value="PROKAR_LIPOPROTEIN"/>
    <property type="match status" value="1"/>
</dbReference>
<evidence type="ECO:0000256" key="9">
    <source>
        <dbReference type="ARBA" id="ARBA00022801"/>
    </source>
</evidence>
<gene>
    <name evidence="14" type="ORF">RC083_12090</name>
</gene>
<evidence type="ECO:0000256" key="11">
    <source>
        <dbReference type="RuleBase" id="RU362119"/>
    </source>
</evidence>
<evidence type="ECO:0000256" key="10">
    <source>
        <dbReference type="ARBA" id="ARBA00023268"/>
    </source>
</evidence>
<evidence type="ECO:0000256" key="1">
    <source>
        <dbReference type="ARBA" id="ARBA00000527"/>
    </source>
</evidence>
<feature type="domain" description="5'-Nucleotidase C-terminal" evidence="13">
    <location>
        <begin position="404"/>
        <end position="585"/>
    </location>
</feature>